<sequence>MLELIIVVLGVILDRVTKVWAVTLKGQAGITIINGFFGFEYLENRGAAFGIFQEKKIFLVGFTSIVLIALIVFLIKERKNSRLMSVSLSLIISGAIGNLYDRVFSGYVTDFILVHYKDIYYFPTFNVADILVVVGTGLLMILLIKEMIEEKKGLDEKNV</sequence>
<name>A0A9J6P822_9CLOT</name>
<evidence type="ECO:0000313" key="13">
    <source>
        <dbReference type="Proteomes" id="UP001056429"/>
    </source>
</evidence>
<dbReference type="GO" id="GO:0006508">
    <property type="term" value="P:proteolysis"/>
    <property type="evidence" value="ECO:0007669"/>
    <property type="project" value="UniProtKB-KW"/>
</dbReference>
<dbReference type="EC" id="3.4.23.36" evidence="9"/>
<dbReference type="NCBIfam" id="TIGR00077">
    <property type="entry name" value="lspA"/>
    <property type="match status" value="1"/>
</dbReference>
<keyword evidence="6 9" id="KW-0378">Hydrolase</keyword>
<dbReference type="HAMAP" id="MF_00161">
    <property type="entry name" value="LspA"/>
    <property type="match status" value="1"/>
</dbReference>
<evidence type="ECO:0000256" key="8">
    <source>
        <dbReference type="ARBA" id="ARBA00023136"/>
    </source>
</evidence>
<feature type="active site" evidence="9">
    <location>
        <position position="110"/>
    </location>
</feature>
<evidence type="ECO:0000256" key="11">
    <source>
        <dbReference type="RuleBase" id="RU004181"/>
    </source>
</evidence>
<comment type="caution">
    <text evidence="12">The sequence shown here is derived from an EMBL/GenBank/DDBJ whole genome shotgun (WGS) entry which is preliminary data.</text>
</comment>
<evidence type="ECO:0000256" key="10">
    <source>
        <dbReference type="RuleBase" id="RU000594"/>
    </source>
</evidence>
<feature type="transmembrane region" description="Helical" evidence="9">
    <location>
        <begin position="57"/>
        <end position="75"/>
    </location>
</feature>
<dbReference type="RefSeq" id="WP_250861895.1">
    <property type="nucleotide sequence ID" value="NZ_JAGSOJ010000007.1"/>
</dbReference>
<keyword evidence="8 9" id="KW-0472">Membrane</keyword>
<dbReference type="GO" id="GO:0004190">
    <property type="term" value="F:aspartic-type endopeptidase activity"/>
    <property type="evidence" value="ECO:0007669"/>
    <property type="project" value="UniProtKB-UniRule"/>
</dbReference>
<dbReference type="AlphaFoldDB" id="A0A9J6P822"/>
<evidence type="ECO:0000256" key="4">
    <source>
        <dbReference type="ARBA" id="ARBA00022692"/>
    </source>
</evidence>
<feature type="active site" evidence="9">
    <location>
        <position position="129"/>
    </location>
</feature>
<gene>
    <name evidence="9 12" type="primary">lspA</name>
    <name evidence="12" type="ORF">KDK92_23650</name>
</gene>
<keyword evidence="7 9" id="KW-1133">Transmembrane helix</keyword>
<reference evidence="12" key="2">
    <citation type="submission" date="2021-04" db="EMBL/GenBank/DDBJ databases">
        <authorList>
            <person name="Dong X."/>
        </authorList>
    </citation>
    <scope>NUCLEOTIDE SEQUENCE</scope>
    <source>
        <strain evidence="12">ZWT</strain>
    </source>
</reference>
<dbReference type="PROSITE" id="PS00855">
    <property type="entry name" value="SPASE_II"/>
    <property type="match status" value="1"/>
</dbReference>
<keyword evidence="3 9" id="KW-0645">Protease</keyword>
<protein>
    <recommendedName>
        <fullName evidence="9">Lipoprotein signal peptidase</fullName>
        <ecNumber evidence="9">3.4.23.36</ecNumber>
    </recommendedName>
    <alternativeName>
        <fullName evidence="9">Prolipoprotein signal peptidase</fullName>
    </alternativeName>
    <alternativeName>
        <fullName evidence="9">Signal peptidase II</fullName>
        <shortName evidence="9">SPase II</shortName>
    </alternativeName>
</protein>
<accession>A0A9J6P822</accession>
<evidence type="ECO:0000256" key="9">
    <source>
        <dbReference type="HAMAP-Rule" id="MF_00161"/>
    </source>
</evidence>
<feature type="transmembrane region" description="Helical" evidence="9">
    <location>
        <begin position="120"/>
        <end position="144"/>
    </location>
</feature>
<proteinExistence type="inferred from homology"/>
<dbReference type="Proteomes" id="UP001056429">
    <property type="component" value="Unassembled WGS sequence"/>
</dbReference>
<keyword evidence="4 9" id="KW-0812">Transmembrane</keyword>
<dbReference type="EMBL" id="JAGSOJ010000007">
    <property type="protein sequence ID" value="MCM1992723.1"/>
    <property type="molecule type" value="Genomic_DNA"/>
</dbReference>
<organism evidence="12 13">
    <name type="scientific">Oceanirhabdus seepicola</name>
    <dbReference type="NCBI Taxonomy" id="2828781"/>
    <lineage>
        <taxon>Bacteria</taxon>
        <taxon>Bacillati</taxon>
        <taxon>Bacillota</taxon>
        <taxon>Clostridia</taxon>
        <taxon>Eubacteriales</taxon>
        <taxon>Clostridiaceae</taxon>
        <taxon>Oceanirhabdus</taxon>
    </lineage>
</organism>
<comment type="caution">
    <text evidence="9">Lacks conserved residue(s) required for the propagation of feature annotation.</text>
</comment>
<dbReference type="GO" id="GO:0005886">
    <property type="term" value="C:plasma membrane"/>
    <property type="evidence" value="ECO:0007669"/>
    <property type="project" value="UniProtKB-SubCell"/>
</dbReference>
<evidence type="ECO:0000256" key="5">
    <source>
        <dbReference type="ARBA" id="ARBA00022750"/>
    </source>
</evidence>
<evidence type="ECO:0000256" key="7">
    <source>
        <dbReference type="ARBA" id="ARBA00022989"/>
    </source>
</evidence>
<comment type="subcellular location">
    <subcellularLocation>
        <location evidence="9">Cell membrane</location>
        <topology evidence="9">Multi-pass membrane protein</topology>
    </subcellularLocation>
</comment>
<evidence type="ECO:0000256" key="2">
    <source>
        <dbReference type="ARBA" id="ARBA00022475"/>
    </source>
</evidence>
<reference evidence="12" key="1">
    <citation type="journal article" date="2021" name="mSystems">
        <title>Bacteria and Archaea Synergistically Convert Glycine Betaine to Biogenic Methane in the Formosa Cold Seep of the South China Sea.</title>
        <authorList>
            <person name="Li L."/>
            <person name="Zhang W."/>
            <person name="Zhang S."/>
            <person name="Song L."/>
            <person name="Sun Q."/>
            <person name="Zhang H."/>
            <person name="Xiang H."/>
            <person name="Dong X."/>
        </authorList>
    </citation>
    <scope>NUCLEOTIDE SEQUENCE</scope>
    <source>
        <strain evidence="12">ZWT</strain>
    </source>
</reference>
<evidence type="ECO:0000313" key="12">
    <source>
        <dbReference type="EMBL" id="MCM1992723.1"/>
    </source>
</evidence>
<dbReference type="PANTHER" id="PTHR33695">
    <property type="entry name" value="LIPOPROTEIN SIGNAL PEPTIDASE"/>
    <property type="match status" value="1"/>
</dbReference>
<comment type="pathway">
    <text evidence="9">Protein modification; lipoprotein biosynthesis (signal peptide cleavage).</text>
</comment>
<comment type="similarity">
    <text evidence="1 9 11">Belongs to the peptidase A8 family.</text>
</comment>
<evidence type="ECO:0000256" key="1">
    <source>
        <dbReference type="ARBA" id="ARBA00006139"/>
    </source>
</evidence>
<feature type="transmembrane region" description="Helical" evidence="9">
    <location>
        <begin position="82"/>
        <end position="100"/>
    </location>
</feature>
<evidence type="ECO:0000256" key="6">
    <source>
        <dbReference type="ARBA" id="ARBA00022801"/>
    </source>
</evidence>
<keyword evidence="2 9" id="KW-1003">Cell membrane</keyword>
<keyword evidence="13" id="KW-1185">Reference proteome</keyword>
<comment type="catalytic activity">
    <reaction evidence="9 10">
        <text>Release of signal peptides from bacterial membrane prolipoproteins. Hydrolyzes -Xaa-Yaa-Zaa-|-(S,diacylglyceryl)Cys-, in which Xaa is hydrophobic (preferably Leu), and Yaa (Ala or Ser) and Zaa (Gly or Ala) have small, neutral side chains.</text>
        <dbReference type="EC" id="3.4.23.36"/>
    </reaction>
</comment>
<evidence type="ECO:0000256" key="3">
    <source>
        <dbReference type="ARBA" id="ARBA00022670"/>
    </source>
</evidence>
<keyword evidence="5 9" id="KW-0064">Aspartyl protease</keyword>
<dbReference type="InterPro" id="IPR001872">
    <property type="entry name" value="Peptidase_A8"/>
</dbReference>
<comment type="function">
    <text evidence="9 10">This protein specifically catalyzes the removal of signal peptides from prolipoproteins.</text>
</comment>
<dbReference type="Pfam" id="PF01252">
    <property type="entry name" value="Peptidase_A8"/>
    <property type="match status" value="1"/>
</dbReference>
<dbReference type="PANTHER" id="PTHR33695:SF1">
    <property type="entry name" value="LIPOPROTEIN SIGNAL PEPTIDASE"/>
    <property type="match status" value="1"/>
</dbReference>
<dbReference type="PRINTS" id="PR00781">
    <property type="entry name" value="LIPOSIGPTASE"/>
</dbReference>